<name>A0A418NMG7_9SPHN</name>
<comment type="caution">
    <text evidence="1">The sequence shown here is derived from an EMBL/GenBank/DDBJ whole genome shotgun (WGS) entry which is preliminary data.</text>
</comment>
<reference evidence="1 2" key="1">
    <citation type="submission" date="2018-08" db="EMBL/GenBank/DDBJ databases">
        <title>Altererythrobacter sp.Ery1 and Ery12, the genome sequencing of novel strains in genus Alterythrobacter.</title>
        <authorList>
            <person name="Cheng H."/>
            <person name="Wu Y.-H."/>
            <person name="Fang C."/>
            <person name="Xu X.-W."/>
        </authorList>
    </citation>
    <scope>NUCLEOTIDE SEQUENCE [LARGE SCALE GENOMIC DNA]</scope>
    <source>
        <strain evidence="1 2">Ery1</strain>
    </source>
</reference>
<organism evidence="1 2">
    <name type="scientific">Pelagerythrobacter aerophilus</name>
    <dbReference type="NCBI Taxonomy" id="2306995"/>
    <lineage>
        <taxon>Bacteria</taxon>
        <taxon>Pseudomonadati</taxon>
        <taxon>Pseudomonadota</taxon>
        <taxon>Alphaproteobacteria</taxon>
        <taxon>Sphingomonadales</taxon>
        <taxon>Erythrobacteraceae</taxon>
        <taxon>Pelagerythrobacter</taxon>
    </lineage>
</organism>
<gene>
    <name evidence="1" type="ORF">D2V04_00275</name>
</gene>
<dbReference type="NCBIfam" id="NF003818">
    <property type="entry name" value="PRK05409.1"/>
    <property type="match status" value="1"/>
</dbReference>
<dbReference type="InterPro" id="IPR036237">
    <property type="entry name" value="Xyl_isomerase-like_sf"/>
</dbReference>
<evidence type="ECO:0000313" key="1">
    <source>
        <dbReference type="EMBL" id="RIV81585.1"/>
    </source>
</evidence>
<dbReference type="InterPro" id="IPR007801">
    <property type="entry name" value="MbnB/TglH/ChrH"/>
</dbReference>
<protein>
    <submittedName>
        <fullName evidence="1">DUF692 domain-containing protein</fullName>
    </submittedName>
</protein>
<dbReference type="Pfam" id="PF05114">
    <property type="entry name" value="MbnB_TglH_ChrH"/>
    <property type="match status" value="1"/>
</dbReference>
<dbReference type="AlphaFoldDB" id="A0A418NMG7"/>
<dbReference type="Gene3D" id="3.20.20.150">
    <property type="entry name" value="Divalent-metal-dependent TIM barrel enzymes"/>
    <property type="match status" value="1"/>
</dbReference>
<dbReference type="SUPFAM" id="SSF51658">
    <property type="entry name" value="Xylose isomerase-like"/>
    <property type="match status" value="1"/>
</dbReference>
<keyword evidence="2" id="KW-1185">Reference proteome</keyword>
<dbReference type="OrthoDB" id="9763101at2"/>
<dbReference type="PANTHER" id="PTHR42194">
    <property type="entry name" value="UPF0276 PROTEIN HI_1600"/>
    <property type="match status" value="1"/>
</dbReference>
<accession>A0A418NMG7</accession>
<dbReference type="EMBL" id="QXFK01000002">
    <property type="protein sequence ID" value="RIV81585.1"/>
    <property type="molecule type" value="Genomic_DNA"/>
</dbReference>
<dbReference type="PANTHER" id="PTHR42194:SF1">
    <property type="entry name" value="UPF0276 PROTEIN HI_1600"/>
    <property type="match status" value="1"/>
</dbReference>
<sequence>MSFPSELPPSAGIGLKADHYSQVIRSVSASTHDPDTGDFFSPGWVEVHPQNYFSAGGPPHRWLAAISERLPLSFHSVGLSLGSAQGHDREELDQLASLCDRYAPAQVSDHLSWSGSANNRYPDLLPVPYTEEALRHFVGQVSIVQDRLKRRILIENPSRYLAFAGDEMDETEFLHRLCQGAGCGILFDINNIEVTATNLKLDPYALVDAIDPALVGEIHLAGHAREEHEQGPLLIDDHGSQISDLTWALFARFIRRAGRRPTLIEWDTNIPEYEVLVAEARTAETLMREQDILSDASMADAVA</sequence>
<dbReference type="Proteomes" id="UP000285092">
    <property type="component" value="Unassembled WGS sequence"/>
</dbReference>
<evidence type="ECO:0000313" key="2">
    <source>
        <dbReference type="Proteomes" id="UP000285092"/>
    </source>
</evidence>
<proteinExistence type="predicted"/>